<protein>
    <submittedName>
        <fullName evidence="1">Uncharacterized protein</fullName>
    </submittedName>
</protein>
<accession>A0ABN9XDX6</accession>
<proteinExistence type="predicted"/>
<gene>
    <name evidence="1" type="ORF">PCOR1329_LOCUS75870</name>
</gene>
<comment type="caution">
    <text evidence="1">The sequence shown here is derived from an EMBL/GenBank/DDBJ whole genome shotgun (WGS) entry which is preliminary data.</text>
</comment>
<dbReference type="EMBL" id="CAUYUJ010020387">
    <property type="protein sequence ID" value="CAK0897804.1"/>
    <property type="molecule type" value="Genomic_DNA"/>
</dbReference>
<evidence type="ECO:0000313" key="2">
    <source>
        <dbReference type="Proteomes" id="UP001189429"/>
    </source>
</evidence>
<name>A0ABN9XDX6_9DINO</name>
<sequence>MVGLRSDIACLLQIRIQVLAVASWNSTDMTYKKSADMKEQAQKLKDLNDVKTKAGYIDSLLKGNQTILQISNYQLNSPPKCGTDTGGSCWIIPCRSRHATCSSDSKCVCSAGTCAQHGVCVQRLSPLLLLASPSAEPPAQPAAAGLVLLSAAALAATALLAARRRHTPEVHLPVDVLG</sequence>
<keyword evidence="2" id="KW-1185">Reference proteome</keyword>
<evidence type="ECO:0000313" key="1">
    <source>
        <dbReference type="EMBL" id="CAK0897804.1"/>
    </source>
</evidence>
<reference evidence="1" key="1">
    <citation type="submission" date="2023-10" db="EMBL/GenBank/DDBJ databases">
        <authorList>
            <person name="Chen Y."/>
            <person name="Shah S."/>
            <person name="Dougan E. K."/>
            <person name="Thang M."/>
            <person name="Chan C."/>
        </authorList>
    </citation>
    <scope>NUCLEOTIDE SEQUENCE [LARGE SCALE GENOMIC DNA]</scope>
</reference>
<organism evidence="1 2">
    <name type="scientific">Prorocentrum cordatum</name>
    <dbReference type="NCBI Taxonomy" id="2364126"/>
    <lineage>
        <taxon>Eukaryota</taxon>
        <taxon>Sar</taxon>
        <taxon>Alveolata</taxon>
        <taxon>Dinophyceae</taxon>
        <taxon>Prorocentrales</taxon>
        <taxon>Prorocentraceae</taxon>
        <taxon>Prorocentrum</taxon>
    </lineage>
</organism>
<dbReference type="Proteomes" id="UP001189429">
    <property type="component" value="Unassembled WGS sequence"/>
</dbReference>